<evidence type="ECO:0000313" key="3">
    <source>
        <dbReference type="Proteomes" id="UP000095280"/>
    </source>
</evidence>
<accession>A0A1I8FFZ9</accession>
<dbReference type="Gene3D" id="3.40.50.720">
    <property type="entry name" value="NAD(P)-binding Rossmann-like Domain"/>
    <property type="match status" value="1"/>
</dbReference>
<keyword evidence="2" id="KW-0472">Membrane</keyword>
<proteinExistence type="predicted"/>
<evidence type="ECO:0000256" key="2">
    <source>
        <dbReference type="SAM" id="Phobius"/>
    </source>
</evidence>
<keyword evidence="2" id="KW-0812">Transmembrane</keyword>
<protein>
    <submittedName>
        <fullName evidence="4">AlaDh_PNT_C domain-containing protein</fullName>
    </submittedName>
</protein>
<name>A0A1I8FFZ9_9PLAT</name>
<keyword evidence="2" id="KW-1133">Transmembrane helix</keyword>
<dbReference type="WBParaSite" id="maker-unitig_33310-snap-gene-0.6-mRNA-1">
    <property type="protein sequence ID" value="maker-unitig_33310-snap-gene-0.6-mRNA-1"/>
    <property type="gene ID" value="maker-unitig_33310-snap-gene-0.6"/>
</dbReference>
<dbReference type="AlphaFoldDB" id="A0A1I8FFZ9"/>
<feature type="transmembrane region" description="Helical" evidence="2">
    <location>
        <begin position="68"/>
        <end position="86"/>
    </location>
</feature>
<feature type="region of interest" description="Disordered" evidence="1">
    <location>
        <begin position="1"/>
        <end position="25"/>
    </location>
</feature>
<evidence type="ECO:0000313" key="4">
    <source>
        <dbReference type="WBParaSite" id="maker-unitig_33310-snap-gene-0.6-mRNA-1"/>
    </source>
</evidence>
<dbReference type="Gene3D" id="3.90.180.10">
    <property type="entry name" value="Medium-chain alcohol dehydrogenases, catalytic domain"/>
    <property type="match status" value="1"/>
</dbReference>
<reference evidence="4" key="1">
    <citation type="submission" date="2016-11" db="UniProtKB">
        <authorList>
            <consortium name="WormBaseParasite"/>
        </authorList>
    </citation>
    <scope>IDENTIFICATION</scope>
</reference>
<organism evidence="3 4">
    <name type="scientific">Macrostomum lignano</name>
    <dbReference type="NCBI Taxonomy" id="282301"/>
    <lineage>
        <taxon>Eukaryota</taxon>
        <taxon>Metazoa</taxon>
        <taxon>Spiralia</taxon>
        <taxon>Lophotrochozoa</taxon>
        <taxon>Platyhelminthes</taxon>
        <taxon>Rhabditophora</taxon>
        <taxon>Macrostomorpha</taxon>
        <taxon>Macrostomida</taxon>
        <taxon>Macrostomidae</taxon>
        <taxon>Macrostomum</taxon>
    </lineage>
</organism>
<dbReference type="Proteomes" id="UP000095280">
    <property type="component" value="Unplaced"/>
</dbReference>
<keyword evidence="3" id="KW-1185">Reference proteome</keyword>
<dbReference type="SUPFAM" id="SSF51735">
    <property type="entry name" value="NAD(P)-binding Rossmann-fold domains"/>
    <property type="match status" value="1"/>
</dbReference>
<evidence type="ECO:0000256" key="1">
    <source>
        <dbReference type="SAM" id="MobiDB-lite"/>
    </source>
</evidence>
<sequence>MQKLFNTPPPSSSEPNEAGSGVRSVSSRCNKASTRTTFVAPADWAALAEPLSCVLNGLNRLGHLPGTSRALVAGAGIIGLLACIALRRRGVARVTPGGGGQTKAVSTSLSSVAAHQRPGFARLRGGRQ</sequence>
<dbReference type="InterPro" id="IPR036291">
    <property type="entry name" value="NAD(P)-bd_dom_sf"/>
</dbReference>